<proteinExistence type="predicted"/>
<evidence type="ECO:0000313" key="2">
    <source>
        <dbReference type="Proteomes" id="UP000324222"/>
    </source>
</evidence>
<organism evidence="1 2">
    <name type="scientific">Portunus trituberculatus</name>
    <name type="common">Swimming crab</name>
    <name type="synonym">Neptunus trituberculatus</name>
    <dbReference type="NCBI Taxonomy" id="210409"/>
    <lineage>
        <taxon>Eukaryota</taxon>
        <taxon>Metazoa</taxon>
        <taxon>Ecdysozoa</taxon>
        <taxon>Arthropoda</taxon>
        <taxon>Crustacea</taxon>
        <taxon>Multicrustacea</taxon>
        <taxon>Malacostraca</taxon>
        <taxon>Eumalacostraca</taxon>
        <taxon>Eucarida</taxon>
        <taxon>Decapoda</taxon>
        <taxon>Pleocyemata</taxon>
        <taxon>Brachyura</taxon>
        <taxon>Eubrachyura</taxon>
        <taxon>Portunoidea</taxon>
        <taxon>Portunidae</taxon>
        <taxon>Portuninae</taxon>
        <taxon>Portunus</taxon>
    </lineage>
</organism>
<comment type="caution">
    <text evidence="1">The sequence shown here is derived from an EMBL/GenBank/DDBJ whole genome shotgun (WGS) entry which is preliminary data.</text>
</comment>
<dbReference type="AlphaFoldDB" id="A0A5B7IYI4"/>
<dbReference type="Proteomes" id="UP000324222">
    <property type="component" value="Unassembled WGS sequence"/>
</dbReference>
<protein>
    <submittedName>
        <fullName evidence="1">Uncharacterized protein</fullName>
    </submittedName>
</protein>
<reference evidence="1 2" key="1">
    <citation type="submission" date="2019-05" db="EMBL/GenBank/DDBJ databases">
        <title>Another draft genome of Portunus trituberculatus and its Hox gene families provides insights of decapod evolution.</title>
        <authorList>
            <person name="Jeong J.-H."/>
            <person name="Song I."/>
            <person name="Kim S."/>
            <person name="Choi T."/>
            <person name="Kim D."/>
            <person name="Ryu S."/>
            <person name="Kim W."/>
        </authorList>
    </citation>
    <scope>NUCLEOTIDE SEQUENCE [LARGE SCALE GENOMIC DNA]</scope>
    <source>
        <tissue evidence="1">Muscle</tissue>
    </source>
</reference>
<dbReference type="EMBL" id="VSRR010074300">
    <property type="protein sequence ID" value="MPC87369.1"/>
    <property type="molecule type" value="Genomic_DNA"/>
</dbReference>
<name>A0A5B7IYI4_PORTR</name>
<accession>A0A5B7IYI4</accession>
<keyword evidence="2" id="KW-1185">Reference proteome</keyword>
<gene>
    <name evidence="1" type="ORF">E2C01_082230</name>
</gene>
<evidence type="ECO:0000313" key="1">
    <source>
        <dbReference type="EMBL" id="MPC87369.1"/>
    </source>
</evidence>
<sequence length="45" mass="5495">MRLVYKTLEYTKITLFLTIFQLLRIIVCFACNCEFCCIKRWNTLK</sequence>